<keyword evidence="2" id="KW-1185">Reference proteome</keyword>
<dbReference type="AlphaFoldDB" id="A0A5Q0CE61"/>
<sequence>MVRCDKKSGLVFEISDPTLGDMGLRSARFEIGRFKQTVKLSGSRSDMRSFVLSTQPRFLTALTSGAHFATMFSVDADVAYSTGFDLQDASEKIRTLKDHCPASR</sequence>
<organism evidence="1 2">
    <name type="scientific">Rhizobium grahamii</name>
    <dbReference type="NCBI Taxonomy" id="1120045"/>
    <lineage>
        <taxon>Bacteria</taxon>
        <taxon>Pseudomonadati</taxon>
        <taxon>Pseudomonadota</taxon>
        <taxon>Alphaproteobacteria</taxon>
        <taxon>Hyphomicrobiales</taxon>
        <taxon>Rhizobiaceae</taxon>
        <taxon>Rhizobium/Agrobacterium group</taxon>
        <taxon>Rhizobium</taxon>
    </lineage>
</organism>
<keyword evidence="1" id="KW-0614">Plasmid</keyword>
<dbReference type="EMBL" id="CP043499">
    <property type="protein sequence ID" value="QFY64076.1"/>
    <property type="molecule type" value="Genomic_DNA"/>
</dbReference>
<reference evidence="1 2" key="1">
    <citation type="submission" date="2019-08" db="EMBL/GenBank/DDBJ databases">
        <title>Prosopis cineraria nodule microbiome.</title>
        <authorList>
            <person name="Ali R."/>
            <person name="Chaluvadi S.R."/>
            <person name="Wang X."/>
        </authorList>
    </citation>
    <scope>NUCLEOTIDE SEQUENCE [LARGE SCALE GENOMIC DNA]</scope>
    <source>
        <strain evidence="1 2">BG7</strain>
        <plasmid evidence="1 2">unnamed</plasmid>
    </source>
</reference>
<protein>
    <submittedName>
        <fullName evidence="1">Uncharacterized protein</fullName>
    </submittedName>
</protein>
<geneLocation type="plasmid" evidence="1 2">
    <name>unnamed</name>
</geneLocation>
<dbReference type="Proteomes" id="UP000326881">
    <property type="component" value="Plasmid unnamed"/>
</dbReference>
<accession>A0A5Q0CE61</accession>
<evidence type="ECO:0000313" key="1">
    <source>
        <dbReference type="EMBL" id="QFY64076.1"/>
    </source>
</evidence>
<name>A0A5Q0CE61_9HYPH</name>
<dbReference type="KEGG" id="rgr:FZ934_22825"/>
<proteinExistence type="predicted"/>
<evidence type="ECO:0000313" key="2">
    <source>
        <dbReference type="Proteomes" id="UP000326881"/>
    </source>
</evidence>
<gene>
    <name evidence="1" type="ORF">FZ934_22825</name>
</gene>
<dbReference type="OrthoDB" id="8396641at2"/>